<gene>
    <name evidence="5" type="ORF">SAMN05216548_11156</name>
</gene>
<comment type="catalytic activity">
    <reaction evidence="2">
        <text>2 GTP = 3',3'-c-di-GMP + 2 diphosphate</text>
        <dbReference type="Rhea" id="RHEA:24898"/>
        <dbReference type="ChEBI" id="CHEBI:33019"/>
        <dbReference type="ChEBI" id="CHEBI:37565"/>
        <dbReference type="ChEBI" id="CHEBI:58805"/>
        <dbReference type="EC" id="2.7.7.65"/>
    </reaction>
</comment>
<evidence type="ECO:0000313" key="5">
    <source>
        <dbReference type="EMBL" id="SER09318.1"/>
    </source>
</evidence>
<dbReference type="EC" id="2.7.7.65" evidence="1"/>
<dbReference type="FunFam" id="3.30.70.270:FF:000001">
    <property type="entry name" value="Diguanylate cyclase domain protein"/>
    <property type="match status" value="1"/>
</dbReference>
<dbReference type="CDD" id="cd01949">
    <property type="entry name" value="GGDEF"/>
    <property type="match status" value="1"/>
</dbReference>
<organism evidence="5 6">
    <name type="scientific">Faunimonas pinastri</name>
    <dbReference type="NCBI Taxonomy" id="1855383"/>
    <lineage>
        <taxon>Bacteria</taxon>
        <taxon>Pseudomonadati</taxon>
        <taxon>Pseudomonadota</taxon>
        <taxon>Alphaproteobacteria</taxon>
        <taxon>Hyphomicrobiales</taxon>
        <taxon>Afifellaceae</taxon>
        <taxon>Faunimonas</taxon>
    </lineage>
</organism>
<dbReference type="Gene3D" id="3.30.70.270">
    <property type="match status" value="1"/>
</dbReference>
<dbReference type="GO" id="GO:0005886">
    <property type="term" value="C:plasma membrane"/>
    <property type="evidence" value="ECO:0007669"/>
    <property type="project" value="TreeGrafter"/>
</dbReference>
<feature type="transmembrane region" description="Helical" evidence="3">
    <location>
        <begin position="90"/>
        <end position="107"/>
    </location>
</feature>
<keyword evidence="3" id="KW-0472">Membrane</keyword>
<keyword evidence="6" id="KW-1185">Reference proteome</keyword>
<dbReference type="SUPFAM" id="SSF55073">
    <property type="entry name" value="Nucleotide cyclase"/>
    <property type="match status" value="1"/>
</dbReference>
<dbReference type="STRING" id="1855383.SAMN05216548_11156"/>
<feature type="transmembrane region" description="Helical" evidence="3">
    <location>
        <begin position="149"/>
        <end position="168"/>
    </location>
</feature>
<feature type="transmembrane region" description="Helical" evidence="3">
    <location>
        <begin position="61"/>
        <end position="78"/>
    </location>
</feature>
<feature type="transmembrane region" description="Helical" evidence="3">
    <location>
        <begin position="119"/>
        <end position="137"/>
    </location>
</feature>
<reference evidence="5 6" key="1">
    <citation type="submission" date="2016-10" db="EMBL/GenBank/DDBJ databases">
        <authorList>
            <person name="de Groot N.N."/>
        </authorList>
    </citation>
    <scope>NUCLEOTIDE SEQUENCE [LARGE SCALE GENOMIC DNA]</scope>
    <source>
        <strain evidence="5 6">A52C2</strain>
    </source>
</reference>
<dbReference type="EMBL" id="FOFG01000011">
    <property type="protein sequence ID" value="SER09318.1"/>
    <property type="molecule type" value="Genomic_DNA"/>
</dbReference>
<dbReference type="PROSITE" id="PS50887">
    <property type="entry name" value="GGDEF"/>
    <property type="match status" value="1"/>
</dbReference>
<name>A0A1H9LDA2_9HYPH</name>
<dbReference type="SMART" id="SM00267">
    <property type="entry name" value="GGDEF"/>
    <property type="match status" value="1"/>
</dbReference>
<dbReference type="PANTHER" id="PTHR45138">
    <property type="entry name" value="REGULATORY COMPONENTS OF SENSORY TRANSDUCTION SYSTEM"/>
    <property type="match status" value="1"/>
</dbReference>
<feature type="domain" description="GGDEF" evidence="4">
    <location>
        <begin position="248"/>
        <end position="381"/>
    </location>
</feature>
<dbReference type="Proteomes" id="UP000199647">
    <property type="component" value="Unassembled WGS sequence"/>
</dbReference>
<accession>A0A1H9LDA2</accession>
<dbReference type="GO" id="GO:0043709">
    <property type="term" value="P:cell adhesion involved in single-species biofilm formation"/>
    <property type="evidence" value="ECO:0007669"/>
    <property type="project" value="TreeGrafter"/>
</dbReference>
<dbReference type="GO" id="GO:0052621">
    <property type="term" value="F:diguanylate cyclase activity"/>
    <property type="evidence" value="ECO:0007669"/>
    <property type="project" value="UniProtKB-EC"/>
</dbReference>
<feature type="transmembrane region" description="Helical" evidence="3">
    <location>
        <begin position="6"/>
        <end position="23"/>
    </location>
</feature>
<feature type="transmembrane region" description="Helical" evidence="3">
    <location>
        <begin position="35"/>
        <end position="55"/>
    </location>
</feature>
<proteinExistence type="predicted"/>
<dbReference type="Pfam" id="PF00990">
    <property type="entry name" value="GGDEF"/>
    <property type="match status" value="1"/>
</dbReference>
<dbReference type="InterPro" id="IPR029787">
    <property type="entry name" value="Nucleotide_cyclase"/>
</dbReference>
<dbReference type="InterPro" id="IPR043128">
    <property type="entry name" value="Rev_trsase/Diguanyl_cyclase"/>
</dbReference>
<evidence type="ECO:0000313" key="6">
    <source>
        <dbReference type="Proteomes" id="UP000199647"/>
    </source>
</evidence>
<evidence type="ECO:0000259" key="4">
    <source>
        <dbReference type="PROSITE" id="PS50887"/>
    </source>
</evidence>
<protein>
    <recommendedName>
        <fullName evidence="1">diguanylate cyclase</fullName>
        <ecNumber evidence="1">2.7.7.65</ecNumber>
    </recommendedName>
</protein>
<evidence type="ECO:0000256" key="2">
    <source>
        <dbReference type="ARBA" id="ARBA00034247"/>
    </source>
</evidence>
<feature type="transmembrane region" description="Helical" evidence="3">
    <location>
        <begin position="188"/>
        <end position="207"/>
    </location>
</feature>
<evidence type="ECO:0000256" key="1">
    <source>
        <dbReference type="ARBA" id="ARBA00012528"/>
    </source>
</evidence>
<dbReference type="InterPro" id="IPR000160">
    <property type="entry name" value="GGDEF_dom"/>
</dbReference>
<sequence length="390" mass="41976">MDLSTLYDLIVGTLLVAAAMTFWERRLHPARSRELAVWALSYVSFAAGCVVAMNRYHLPGISGWALANLIMVLGYLLLHHGVASLEGKRRFAWSAAVLAVIALVWTVGGDRFTGAFWNYLASLPIAAVCGMTAWTLLRSRVTRALAVRPLAVAIFAVHAAFNLARAFLAPVMVSFYGESLLPVLAKATMYEGVLYSVAVPMALIGMVREEAQGKLAAAAHLDYLTGLHNRRGFFEKGGQVIDRCGSGRSVCLLAFDLDHFKAINDRYGHKAGDDVLRLFADVARETLGPEAILARIGGEEFAALMIGQEAEGARPIGENVALRFAEAAAHADRLAIPATVSIGLAELSAGSPDLQALLSTADRALYQAKALGRNRVEVADPQRRGRCCLT</sequence>
<dbReference type="InterPro" id="IPR050469">
    <property type="entry name" value="Diguanylate_Cyclase"/>
</dbReference>
<dbReference type="NCBIfam" id="TIGR00254">
    <property type="entry name" value="GGDEF"/>
    <property type="match status" value="1"/>
</dbReference>
<dbReference type="GO" id="GO:1902201">
    <property type="term" value="P:negative regulation of bacterial-type flagellum-dependent cell motility"/>
    <property type="evidence" value="ECO:0007669"/>
    <property type="project" value="TreeGrafter"/>
</dbReference>
<evidence type="ECO:0000256" key="3">
    <source>
        <dbReference type="SAM" id="Phobius"/>
    </source>
</evidence>
<keyword evidence="3" id="KW-0812">Transmembrane</keyword>
<keyword evidence="3" id="KW-1133">Transmembrane helix</keyword>
<dbReference type="AlphaFoldDB" id="A0A1H9LDA2"/>
<dbReference type="PANTHER" id="PTHR45138:SF9">
    <property type="entry name" value="DIGUANYLATE CYCLASE DGCM-RELATED"/>
    <property type="match status" value="1"/>
</dbReference>